<gene>
    <name evidence="3" type="primary">Pomgnt1</name>
    <name evidence="3" type="ORF">SNAT2548_LOCUS30429</name>
</gene>
<reference evidence="3" key="1">
    <citation type="submission" date="2021-02" db="EMBL/GenBank/DDBJ databases">
        <authorList>
            <person name="Dougan E. K."/>
            <person name="Rhodes N."/>
            <person name="Thang M."/>
            <person name="Chan C."/>
        </authorList>
    </citation>
    <scope>NUCLEOTIDE SEQUENCE</scope>
</reference>
<feature type="region of interest" description="Disordered" evidence="1">
    <location>
        <begin position="347"/>
        <end position="367"/>
    </location>
</feature>
<protein>
    <submittedName>
        <fullName evidence="3">Pomgnt1 protein</fullName>
    </submittedName>
</protein>
<evidence type="ECO:0000313" key="3">
    <source>
        <dbReference type="EMBL" id="CAE7542679.1"/>
    </source>
</evidence>
<evidence type="ECO:0000256" key="2">
    <source>
        <dbReference type="SAM" id="SignalP"/>
    </source>
</evidence>
<dbReference type="EMBL" id="CAJNDS010002606">
    <property type="protein sequence ID" value="CAE7542679.1"/>
    <property type="molecule type" value="Genomic_DNA"/>
</dbReference>
<keyword evidence="2" id="KW-0732">Signal</keyword>
<evidence type="ECO:0000313" key="4">
    <source>
        <dbReference type="Proteomes" id="UP000604046"/>
    </source>
</evidence>
<evidence type="ECO:0000256" key="1">
    <source>
        <dbReference type="SAM" id="MobiDB-lite"/>
    </source>
</evidence>
<keyword evidence="4" id="KW-1185">Reference proteome</keyword>
<accession>A0A812TXH5</accession>
<comment type="caution">
    <text evidence="3">The sequence shown here is derived from an EMBL/GenBank/DDBJ whole genome shotgun (WGS) entry which is preliminary data.</text>
</comment>
<name>A0A812TXH5_9DINO</name>
<sequence>MASPMSPILAVLAWALIGALAEDPAGKLRGSGAVDGGLEFPDVSGLPDTPGPYQEAPNNTEAEKPKPAMLDWQSKVPNATQGSLGSLISLKAWQEHQFCNLHGTGFFCNGDTRIRCCKLEDGYTKCGSTANASACDSQKQQKSQLKTGAGWWGPWGPGPSGPGGWHIHTGWHVSSYCQSHHVGSFCRSHHIIHCCNDYGHFVECNSQYRDRALAHMLQPYRDVWIACCVTWTVHTNFLTFGDLVKYCKVCSSIMLLVTLQKATGHPNSRAAEGVITVAARCMVKLLSDDIAVAPRPSSRLAVAMASPMSPILAVLAWALIGALAEDPAGKLRGSGAVDGGLEFPDVSGLPDTPGPYQEAPNNTEAEKPKPAMLDWQSKVPNATQGSLGSLISLKAWQEHQFCNLHGTGFFCNGDTRIRCCKLEDGYTKCGSTANASACDSQKQQKSQLKTGAGWWGPWGPGPSGPGGWHIHTGWHVSSYCQSHHVGSFCRSHHIIHCCNDYGHFVECNSQYRDSGYYC</sequence>
<feature type="signal peptide" evidence="2">
    <location>
        <begin position="1"/>
        <end position="21"/>
    </location>
</feature>
<feature type="chain" id="PRO_5032957019" evidence="2">
    <location>
        <begin position="22"/>
        <end position="518"/>
    </location>
</feature>
<proteinExistence type="predicted"/>
<organism evidence="3 4">
    <name type="scientific">Symbiodinium natans</name>
    <dbReference type="NCBI Taxonomy" id="878477"/>
    <lineage>
        <taxon>Eukaryota</taxon>
        <taxon>Sar</taxon>
        <taxon>Alveolata</taxon>
        <taxon>Dinophyceae</taxon>
        <taxon>Suessiales</taxon>
        <taxon>Symbiodiniaceae</taxon>
        <taxon>Symbiodinium</taxon>
    </lineage>
</organism>
<dbReference type="Proteomes" id="UP000604046">
    <property type="component" value="Unassembled WGS sequence"/>
</dbReference>
<dbReference type="AlphaFoldDB" id="A0A812TXH5"/>
<feature type="region of interest" description="Disordered" evidence="1">
    <location>
        <begin position="39"/>
        <end position="64"/>
    </location>
</feature>